<accession>A0A7W7L4X4</accession>
<dbReference type="InterPro" id="IPR005673">
    <property type="entry name" value="ABC_phos-bd_PstS"/>
</dbReference>
<comment type="caution">
    <text evidence="7">The sequence shown here is derived from an EMBL/GenBank/DDBJ whole genome shotgun (WGS) entry which is preliminary data.</text>
</comment>
<dbReference type="InterPro" id="IPR050962">
    <property type="entry name" value="Phosphate-bind_PstS"/>
</dbReference>
<dbReference type="PROSITE" id="PS51257">
    <property type="entry name" value="PROKAR_LIPOPROTEIN"/>
    <property type="match status" value="1"/>
</dbReference>
<dbReference type="GO" id="GO:0035435">
    <property type="term" value="P:phosphate ion transmembrane transport"/>
    <property type="evidence" value="ECO:0007669"/>
    <property type="project" value="InterPro"/>
</dbReference>
<keyword evidence="5" id="KW-0732">Signal</keyword>
<gene>
    <name evidence="7" type="ORF">BJ976_002039</name>
</gene>
<dbReference type="SUPFAM" id="SSF53850">
    <property type="entry name" value="Periplasmic binding protein-like II"/>
    <property type="match status" value="1"/>
</dbReference>
<name>A0A7W7L4X4_9MICC</name>
<keyword evidence="2 4" id="KW-0813">Transport</keyword>
<dbReference type="InterPro" id="IPR024370">
    <property type="entry name" value="PBP_domain"/>
</dbReference>
<evidence type="ECO:0000259" key="6">
    <source>
        <dbReference type="Pfam" id="PF12849"/>
    </source>
</evidence>
<evidence type="ECO:0000256" key="3">
    <source>
        <dbReference type="ARBA" id="ARBA00022592"/>
    </source>
</evidence>
<evidence type="ECO:0000256" key="4">
    <source>
        <dbReference type="PIRNR" id="PIRNR002756"/>
    </source>
</evidence>
<dbReference type="CDD" id="cd13565">
    <property type="entry name" value="PBP2_PstS"/>
    <property type="match status" value="1"/>
</dbReference>
<feature type="domain" description="PBP" evidence="6">
    <location>
        <begin position="49"/>
        <end position="340"/>
    </location>
</feature>
<keyword evidence="8" id="KW-1185">Reference proteome</keyword>
<dbReference type="GO" id="GO:0042301">
    <property type="term" value="F:phosphate ion binding"/>
    <property type="evidence" value="ECO:0007669"/>
    <property type="project" value="InterPro"/>
</dbReference>
<dbReference type="Proteomes" id="UP000560081">
    <property type="component" value="Unassembled WGS sequence"/>
</dbReference>
<dbReference type="PIRSF" id="PIRSF002756">
    <property type="entry name" value="PstS"/>
    <property type="match status" value="1"/>
</dbReference>
<protein>
    <recommendedName>
        <fullName evidence="4">Phosphate-binding protein</fullName>
    </recommendedName>
</protein>
<feature type="chain" id="PRO_5031062008" description="Phosphate-binding protein" evidence="5">
    <location>
        <begin position="33"/>
        <end position="374"/>
    </location>
</feature>
<dbReference type="EMBL" id="JACHMC010000001">
    <property type="protein sequence ID" value="MBB4883688.1"/>
    <property type="molecule type" value="Genomic_DNA"/>
</dbReference>
<dbReference type="AlphaFoldDB" id="A0A7W7L4X4"/>
<evidence type="ECO:0000256" key="1">
    <source>
        <dbReference type="ARBA" id="ARBA00008725"/>
    </source>
</evidence>
<dbReference type="PANTHER" id="PTHR42996:SF1">
    <property type="entry name" value="PHOSPHATE-BINDING PROTEIN PSTS"/>
    <property type="match status" value="1"/>
</dbReference>
<organism evidence="7 8">
    <name type="scientific">Micrococcus flavus</name>
    <dbReference type="NCBI Taxonomy" id="384602"/>
    <lineage>
        <taxon>Bacteria</taxon>
        <taxon>Bacillati</taxon>
        <taxon>Actinomycetota</taxon>
        <taxon>Actinomycetes</taxon>
        <taxon>Micrococcales</taxon>
        <taxon>Micrococcaceae</taxon>
        <taxon>Micrococcus</taxon>
    </lineage>
</organism>
<evidence type="ECO:0000313" key="7">
    <source>
        <dbReference type="EMBL" id="MBB4883688.1"/>
    </source>
</evidence>
<dbReference type="Gene3D" id="3.40.190.10">
    <property type="entry name" value="Periplasmic binding protein-like II"/>
    <property type="match status" value="2"/>
</dbReference>
<dbReference type="GO" id="GO:0043190">
    <property type="term" value="C:ATP-binding cassette (ABC) transporter complex"/>
    <property type="evidence" value="ECO:0007669"/>
    <property type="project" value="InterPro"/>
</dbReference>
<keyword evidence="3 4" id="KW-0592">Phosphate transport</keyword>
<evidence type="ECO:0000256" key="5">
    <source>
        <dbReference type="SAM" id="SignalP"/>
    </source>
</evidence>
<dbReference type="Pfam" id="PF12849">
    <property type="entry name" value="PBP_like_2"/>
    <property type="match status" value="1"/>
</dbReference>
<feature type="signal peptide" evidence="5">
    <location>
        <begin position="1"/>
        <end position="32"/>
    </location>
</feature>
<comment type="similarity">
    <text evidence="1 4">Belongs to the PstS family.</text>
</comment>
<evidence type="ECO:0000313" key="8">
    <source>
        <dbReference type="Proteomes" id="UP000560081"/>
    </source>
</evidence>
<sequence length="374" mass="38528">MERGTLVKALRFGRSAALLSVAALALTACSSADNGGNGGASSTAEGGATSDVQGNLVGAGASSQEAAMTAWTQGVSSVAPNLTVQYSPDGSGAGREKFLQGATFFAGSDAAMDEEEAEQAKQVCGDQGAFHVPAYISPIAVAYNLPGVEENIKMDAETIARVFTGEITTWNDEAITSQNEGVELPDTPITVVHRSDDSGTTENFTAYLTEAAGDAWSYDEVETWPADITAESAQGTTGVVGLVSSNEGAITYADASAVDGLGTVDVKVGEEYVAYSSEAAAAAVEKSEANEDGSIELDRATTEAGVYPVVLVSYHIYCNQYQNQETVDQVKAFAEYVISEDGQSTAEGAAGNAPISAATRDAAMERIEAISVQG</sequence>
<dbReference type="PANTHER" id="PTHR42996">
    <property type="entry name" value="PHOSPHATE-BINDING PROTEIN PSTS"/>
    <property type="match status" value="1"/>
</dbReference>
<proteinExistence type="inferred from homology"/>
<reference evidence="7 8" key="1">
    <citation type="submission" date="2020-08" db="EMBL/GenBank/DDBJ databases">
        <title>Sequencing the genomes of 1000 actinobacteria strains.</title>
        <authorList>
            <person name="Klenk H.-P."/>
        </authorList>
    </citation>
    <scope>NUCLEOTIDE SEQUENCE [LARGE SCALE GENOMIC DNA]</scope>
    <source>
        <strain evidence="7 8">DSM 19079</strain>
    </source>
</reference>
<evidence type="ECO:0000256" key="2">
    <source>
        <dbReference type="ARBA" id="ARBA00022448"/>
    </source>
</evidence>